<name>A0A7X0JJW7_9HYPH</name>
<protein>
    <recommendedName>
        <fullName evidence="7">TRAP transporter large permease protein</fullName>
    </recommendedName>
</protein>
<sequence length="437" mass="46448">MGTIELVEIAGVVLVALLALLAAGVWIGFSLLICGLIAMLFVPGIPFGAVLATNSWSNGASWSLAALPLFVWMGEILFRTKLSEEMFRGLAPWLGWLPGRLMHVNVLGCGLFGSISGSSAATTAMIAKIALPELKKRGYDEMVSLGSLAGAGTLGILIPPSITMVVYAVAANVSIIQIFLAGFLPSLIVMVLYCGYIVVWSLLNPDKQPPAPPKMSFKEKLKESANLIPVSLLIILVFATLLLGWATATECAAWGVAGSLAIAAWSKTLSWKSFWDSVMGATRLTCMIMLILTGAGFMSIAMGYTGIPNALAAWVDSFNLSPYALIAVLTIMYILLGAALDGLSMIVLTTVVVLPMIQQAGFDLVWFGIFLVLIVEMAEVSPPVGFNLFVLQTMSGRDSLTVAKASLPFFFLLVATVAIITVFPEIVMVLPKMAFPG</sequence>
<keyword evidence="6 7" id="KW-0472">Membrane</keyword>
<feature type="transmembrane region" description="Helical" evidence="7">
    <location>
        <begin position="12"/>
        <end position="40"/>
    </location>
</feature>
<keyword evidence="10" id="KW-1185">Reference proteome</keyword>
<keyword evidence="2" id="KW-1003">Cell membrane</keyword>
<dbReference type="PANTHER" id="PTHR33362">
    <property type="entry name" value="SIALIC ACID TRAP TRANSPORTER PERMEASE PROTEIN SIAT-RELATED"/>
    <property type="match status" value="1"/>
</dbReference>
<evidence type="ECO:0000256" key="1">
    <source>
        <dbReference type="ARBA" id="ARBA00004429"/>
    </source>
</evidence>
<reference evidence="9 10" key="1">
    <citation type="submission" date="2020-08" db="EMBL/GenBank/DDBJ databases">
        <title>The Agave Microbiome: Exploring the role of microbial communities in plant adaptations to desert environments.</title>
        <authorList>
            <person name="Partida-Martinez L.P."/>
        </authorList>
    </citation>
    <scope>NUCLEOTIDE SEQUENCE [LARGE SCALE GENOMIC DNA]</scope>
    <source>
        <strain evidence="9 10">AS3.12</strain>
    </source>
</reference>
<evidence type="ECO:0000313" key="10">
    <source>
        <dbReference type="Proteomes" id="UP000585437"/>
    </source>
</evidence>
<dbReference type="GO" id="GO:0005886">
    <property type="term" value="C:plasma membrane"/>
    <property type="evidence" value="ECO:0007669"/>
    <property type="project" value="UniProtKB-SubCell"/>
</dbReference>
<evidence type="ECO:0000259" key="8">
    <source>
        <dbReference type="Pfam" id="PF06808"/>
    </source>
</evidence>
<evidence type="ECO:0000256" key="3">
    <source>
        <dbReference type="ARBA" id="ARBA00022519"/>
    </source>
</evidence>
<feature type="transmembrane region" description="Helical" evidence="7">
    <location>
        <begin position="281"/>
        <end position="304"/>
    </location>
</feature>
<feature type="domain" description="TRAP C4-dicarboxylate transport system permease DctM subunit" evidence="8">
    <location>
        <begin position="14"/>
        <end position="426"/>
    </location>
</feature>
<comment type="subunit">
    <text evidence="7">The complex comprises the extracytoplasmic solute receptor protein and the two transmembrane proteins.</text>
</comment>
<dbReference type="NCBIfam" id="TIGR00786">
    <property type="entry name" value="dctM"/>
    <property type="match status" value="1"/>
</dbReference>
<keyword evidence="5 7" id="KW-1133">Transmembrane helix</keyword>
<keyword evidence="7" id="KW-0813">Transport</keyword>
<feature type="transmembrane region" description="Helical" evidence="7">
    <location>
        <begin position="252"/>
        <end position="269"/>
    </location>
</feature>
<dbReference type="Pfam" id="PF06808">
    <property type="entry name" value="DctM"/>
    <property type="match status" value="1"/>
</dbReference>
<comment type="function">
    <text evidence="7">Part of the tripartite ATP-independent periplasmic (TRAP) transport system.</text>
</comment>
<comment type="caution">
    <text evidence="9">The sequence shown here is derived from an EMBL/GenBank/DDBJ whole genome shotgun (WGS) entry which is preliminary data.</text>
</comment>
<feature type="transmembrane region" description="Helical" evidence="7">
    <location>
        <begin position="324"/>
        <end position="357"/>
    </location>
</feature>
<gene>
    <name evidence="9" type="ORF">F4695_001514</name>
</gene>
<evidence type="ECO:0000256" key="7">
    <source>
        <dbReference type="RuleBase" id="RU369079"/>
    </source>
</evidence>
<evidence type="ECO:0000256" key="6">
    <source>
        <dbReference type="ARBA" id="ARBA00023136"/>
    </source>
</evidence>
<feature type="transmembrane region" description="Helical" evidence="7">
    <location>
        <begin position="175"/>
        <end position="203"/>
    </location>
</feature>
<feature type="transmembrane region" description="Helical" evidence="7">
    <location>
        <begin position="224"/>
        <end position="246"/>
    </location>
</feature>
<evidence type="ECO:0000256" key="4">
    <source>
        <dbReference type="ARBA" id="ARBA00022692"/>
    </source>
</evidence>
<feature type="transmembrane region" description="Helical" evidence="7">
    <location>
        <begin position="145"/>
        <end position="169"/>
    </location>
</feature>
<evidence type="ECO:0000256" key="2">
    <source>
        <dbReference type="ARBA" id="ARBA00022475"/>
    </source>
</evidence>
<evidence type="ECO:0000256" key="5">
    <source>
        <dbReference type="ARBA" id="ARBA00022989"/>
    </source>
</evidence>
<proteinExistence type="inferred from homology"/>
<dbReference type="PANTHER" id="PTHR33362:SF5">
    <property type="entry name" value="C4-DICARBOXYLATE TRAP TRANSPORTER LARGE PERMEASE PROTEIN DCTM"/>
    <property type="match status" value="1"/>
</dbReference>
<dbReference type="GO" id="GO:0022857">
    <property type="term" value="F:transmembrane transporter activity"/>
    <property type="evidence" value="ECO:0007669"/>
    <property type="project" value="UniProtKB-UniRule"/>
</dbReference>
<accession>A0A7X0JJW7</accession>
<comment type="subcellular location">
    <subcellularLocation>
        <location evidence="1 7">Cell inner membrane</location>
        <topology evidence="1 7">Multi-pass membrane protein</topology>
    </subcellularLocation>
</comment>
<dbReference type="InterPro" id="IPR004681">
    <property type="entry name" value="TRAP_DctM"/>
</dbReference>
<organism evidence="9 10">
    <name type="scientific">Rhizobium soli</name>
    <dbReference type="NCBI Taxonomy" id="424798"/>
    <lineage>
        <taxon>Bacteria</taxon>
        <taxon>Pseudomonadati</taxon>
        <taxon>Pseudomonadota</taxon>
        <taxon>Alphaproteobacteria</taxon>
        <taxon>Hyphomicrobiales</taxon>
        <taxon>Rhizobiaceae</taxon>
        <taxon>Rhizobium/Agrobacterium group</taxon>
        <taxon>Rhizobium</taxon>
    </lineage>
</organism>
<dbReference type="PIRSF" id="PIRSF006066">
    <property type="entry name" value="HI0050"/>
    <property type="match status" value="1"/>
</dbReference>
<dbReference type="InterPro" id="IPR010656">
    <property type="entry name" value="DctM"/>
</dbReference>
<feature type="transmembrane region" description="Helical" evidence="7">
    <location>
        <begin position="364"/>
        <end position="389"/>
    </location>
</feature>
<dbReference type="Proteomes" id="UP000585437">
    <property type="component" value="Unassembled WGS sequence"/>
</dbReference>
<evidence type="ECO:0000313" key="9">
    <source>
        <dbReference type="EMBL" id="MBB6508182.1"/>
    </source>
</evidence>
<dbReference type="RefSeq" id="WP_062454241.1">
    <property type="nucleotide sequence ID" value="NZ_JACHBU010000002.1"/>
</dbReference>
<dbReference type="AlphaFoldDB" id="A0A7X0JJW7"/>
<comment type="similarity">
    <text evidence="7">Belongs to the TRAP transporter large permease family.</text>
</comment>
<comment type="caution">
    <text evidence="7">Lacks conserved residue(s) required for the propagation of feature annotation.</text>
</comment>
<feature type="transmembrane region" description="Helical" evidence="7">
    <location>
        <begin position="409"/>
        <end position="430"/>
    </location>
</feature>
<keyword evidence="3 7" id="KW-0997">Cell inner membrane</keyword>
<dbReference type="EMBL" id="JACHBU010000002">
    <property type="protein sequence ID" value="MBB6508182.1"/>
    <property type="molecule type" value="Genomic_DNA"/>
</dbReference>
<keyword evidence="4 7" id="KW-0812">Transmembrane</keyword>
<feature type="transmembrane region" description="Helical" evidence="7">
    <location>
        <begin position="60"/>
        <end position="78"/>
    </location>
</feature>